<gene>
    <name evidence="2" type="ORF">CJJ23_01315</name>
</gene>
<keyword evidence="1" id="KW-0175">Coiled coil</keyword>
<dbReference type="OrthoDB" id="9810297at2"/>
<comment type="caution">
    <text evidence="2">The sequence shown here is derived from an EMBL/GenBank/DDBJ whole genome shotgun (WGS) entry which is preliminary data.</text>
</comment>
<feature type="coiled-coil region" evidence="1">
    <location>
        <begin position="116"/>
        <end position="150"/>
    </location>
</feature>
<dbReference type="AlphaFoldDB" id="A0A269TJA8"/>
<sequence length="166" mass="18770">MIEPKNELINETKNEDIAAKMCSNIKKAFSKKRSVRILKNINNEVDDEIELQVHLRSKKLPKTGGGGVKRKPKLKYATEDYVENALSGLKAEMIDLIVESEERSKIYVKQAIDEAIAPINEKVNALENKVDNLENKVDSIEKRVTVIEKTLSAILDLIAEINKKIK</sequence>
<dbReference type="Proteomes" id="UP000216943">
    <property type="component" value="Unassembled WGS sequence"/>
</dbReference>
<dbReference type="EMBL" id="NQNY01000003">
    <property type="protein sequence ID" value="PAK21573.1"/>
    <property type="molecule type" value="Genomic_DNA"/>
</dbReference>
<organism evidence="2 3">
    <name type="scientific">Mycoplasmopsis agassizii</name>
    <dbReference type="NCBI Taxonomy" id="33922"/>
    <lineage>
        <taxon>Bacteria</taxon>
        <taxon>Bacillati</taxon>
        <taxon>Mycoplasmatota</taxon>
        <taxon>Mycoplasmoidales</taxon>
        <taxon>Metamycoplasmataceae</taxon>
        <taxon>Mycoplasmopsis</taxon>
    </lineage>
</organism>
<name>A0A269TJA8_9BACT</name>
<protein>
    <submittedName>
        <fullName evidence="2">Uncharacterized protein</fullName>
    </submittedName>
</protein>
<dbReference type="SUPFAM" id="SSF46579">
    <property type="entry name" value="Prefoldin"/>
    <property type="match status" value="1"/>
</dbReference>
<evidence type="ECO:0000313" key="3">
    <source>
        <dbReference type="Proteomes" id="UP000216943"/>
    </source>
</evidence>
<dbReference type="Gene3D" id="1.20.5.170">
    <property type="match status" value="1"/>
</dbReference>
<accession>A0A269TJA8</accession>
<evidence type="ECO:0000256" key="1">
    <source>
        <dbReference type="SAM" id="Coils"/>
    </source>
</evidence>
<proteinExistence type="predicted"/>
<evidence type="ECO:0000313" key="2">
    <source>
        <dbReference type="EMBL" id="PAK21573.1"/>
    </source>
</evidence>
<dbReference type="RefSeq" id="WP_095334586.1">
    <property type="nucleotide sequence ID" value="NZ_NQNY01000003.1"/>
</dbReference>
<reference evidence="3" key="1">
    <citation type="submission" date="2017-08" db="EMBL/GenBank/DDBJ databases">
        <authorList>
            <person name="Alvarez-Ponce D."/>
            <person name="Weitzman C.L."/>
            <person name="Tillett R.L."/>
            <person name="Sandmeier F.C."/>
            <person name="Tracy C.R."/>
        </authorList>
    </citation>
    <scope>NUCLEOTIDE SEQUENCE [LARGE SCALE GENOMIC DNA]</scope>
    <source>
        <strain evidence="3">723</strain>
    </source>
</reference>